<dbReference type="InterPro" id="IPR003374">
    <property type="entry name" value="ApbE-like_sf"/>
</dbReference>
<evidence type="ECO:0000256" key="11">
    <source>
        <dbReference type="PIRSR" id="PIRSR006268-2"/>
    </source>
</evidence>
<evidence type="ECO:0000313" key="13">
    <source>
        <dbReference type="Proteomes" id="UP000298642"/>
    </source>
</evidence>
<dbReference type="GeneID" id="89523229"/>
<proteinExistence type="inferred from homology"/>
<evidence type="ECO:0000256" key="1">
    <source>
        <dbReference type="ARBA" id="ARBA00011955"/>
    </source>
</evidence>
<dbReference type="Pfam" id="PF02424">
    <property type="entry name" value="ApbE"/>
    <property type="match status" value="1"/>
</dbReference>
<dbReference type="GO" id="GO:0016740">
    <property type="term" value="F:transferase activity"/>
    <property type="evidence" value="ECO:0007669"/>
    <property type="project" value="UniProtKB-UniRule"/>
</dbReference>
<protein>
    <recommendedName>
        <fullName evidence="2 10">FAD:protein FMN transferase</fullName>
        <ecNumber evidence="1 10">2.7.1.180</ecNumber>
    </recommendedName>
    <alternativeName>
        <fullName evidence="8 10">Flavin transferase</fullName>
    </alternativeName>
</protein>
<evidence type="ECO:0000256" key="5">
    <source>
        <dbReference type="ARBA" id="ARBA00022723"/>
    </source>
</evidence>
<keyword evidence="7 10" id="KW-0460">Magnesium</keyword>
<keyword evidence="13" id="KW-1185">Reference proteome</keyword>
<keyword evidence="6 10" id="KW-0274">FAD</keyword>
<feature type="binding site" evidence="11">
    <location>
        <position position="148"/>
    </location>
    <ligand>
        <name>Mg(2+)</name>
        <dbReference type="ChEBI" id="CHEBI:18420"/>
    </ligand>
</feature>
<dbReference type="AlphaFoldDB" id="A0A4D7AXS8"/>
<evidence type="ECO:0000256" key="7">
    <source>
        <dbReference type="ARBA" id="ARBA00022842"/>
    </source>
</evidence>
<sequence>MEHTRAFLAYDTLCRIAAEIPEDGEQLLEQCEEEAHGLERTLSMFDPDSELSRLCRDIRPGEAVPVSETLYTFLEQNLEICRLSSGAFDPTVGPVVKLWDFLSQTPRIPSAERIRAVLDRVGYQHVRLDRNTRTVTFDLSGIGLDPGAAGKGFALGLTVDRLRQGGVRQAVLDYGGNLFVIGAHQDAQGGTRPWKVAIRDPDNTGSVFGTVQLQDAGIATSSWYEHSFQKNGTVYHHLLDPRTGYPMPLTLKSVSILSSRPVYTDLLSTAFFILGEEEGGVLVDRLRRDSGEMIEYVAVREDGTVAASPGAAFAPA</sequence>
<feature type="binding site" evidence="11">
    <location>
        <position position="269"/>
    </location>
    <ligand>
        <name>Mg(2+)</name>
        <dbReference type="ChEBI" id="CHEBI:18420"/>
    </ligand>
</feature>
<reference evidence="13" key="1">
    <citation type="submission" date="2018-12" db="EMBL/GenBank/DDBJ databases">
        <title>Dusodibacter welbiota gen. nov., sp. nov., isolated from human faeces and emended description of the Oscillibacter genus.</title>
        <authorList>
            <person name="Le Roy T."/>
            <person name="Van der Smissen P."/>
            <person name="Delzenne N."/>
            <person name="Muccioli G."/>
            <person name="Collet J.F."/>
            <person name="Cani P.D."/>
        </authorList>
    </citation>
    <scope>NUCLEOTIDE SEQUENCE [LARGE SCALE GENOMIC DNA]</scope>
    <source>
        <strain evidence="13">J115</strain>
    </source>
</reference>
<dbReference type="RefSeq" id="WP_119311353.1">
    <property type="nucleotide sequence ID" value="NZ_CP034413.3"/>
</dbReference>
<evidence type="ECO:0000313" key="12">
    <source>
        <dbReference type="EMBL" id="QCI58402.1"/>
    </source>
</evidence>
<comment type="cofactor">
    <cofactor evidence="11">
        <name>Mg(2+)</name>
        <dbReference type="ChEBI" id="CHEBI:18420"/>
    </cofactor>
    <cofactor evidence="11">
        <name>Mn(2+)</name>
        <dbReference type="ChEBI" id="CHEBI:29035"/>
    </cofactor>
    <text evidence="11">Magnesium. Can also use manganese.</text>
</comment>
<dbReference type="PANTHER" id="PTHR30040">
    <property type="entry name" value="THIAMINE BIOSYNTHESIS LIPOPROTEIN APBE"/>
    <property type="match status" value="1"/>
</dbReference>
<evidence type="ECO:0000256" key="10">
    <source>
        <dbReference type="PIRNR" id="PIRNR006268"/>
    </source>
</evidence>
<evidence type="ECO:0000256" key="3">
    <source>
        <dbReference type="ARBA" id="ARBA00022630"/>
    </source>
</evidence>
<dbReference type="Gene3D" id="3.10.520.10">
    <property type="entry name" value="ApbE-like domains"/>
    <property type="match status" value="1"/>
</dbReference>
<dbReference type="KEGG" id="obj:EIO64_03455"/>
<evidence type="ECO:0000256" key="8">
    <source>
        <dbReference type="ARBA" id="ARBA00031306"/>
    </source>
</evidence>
<dbReference type="EMBL" id="CP034413">
    <property type="protein sequence ID" value="QCI58402.1"/>
    <property type="molecule type" value="Genomic_DNA"/>
</dbReference>
<dbReference type="PANTHER" id="PTHR30040:SF2">
    <property type="entry name" value="FAD:PROTEIN FMN TRANSFERASE"/>
    <property type="match status" value="1"/>
</dbReference>
<evidence type="ECO:0000256" key="4">
    <source>
        <dbReference type="ARBA" id="ARBA00022679"/>
    </source>
</evidence>
<keyword evidence="5 10" id="KW-0479">Metal-binding</keyword>
<dbReference type="InterPro" id="IPR024932">
    <property type="entry name" value="ApbE"/>
</dbReference>
<keyword evidence="4 10" id="KW-0808">Transferase</keyword>
<accession>A0A4D7AXS8</accession>
<dbReference type="Proteomes" id="UP000298642">
    <property type="component" value="Chromosome"/>
</dbReference>
<name>A0A4D7AXS8_9FIRM</name>
<organism evidence="12 13">
    <name type="scientific">Dysosmobacter welbionis</name>
    <dbReference type="NCBI Taxonomy" id="2093857"/>
    <lineage>
        <taxon>Bacteria</taxon>
        <taxon>Bacillati</taxon>
        <taxon>Bacillota</taxon>
        <taxon>Clostridia</taxon>
        <taxon>Eubacteriales</taxon>
        <taxon>Oscillospiraceae</taxon>
        <taxon>Dysosmobacter</taxon>
    </lineage>
</organism>
<dbReference type="GO" id="GO:0046872">
    <property type="term" value="F:metal ion binding"/>
    <property type="evidence" value="ECO:0007669"/>
    <property type="project" value="UniProtKB-UniRule"/>
</dbReference>
<dbReference type="EC" id="2.7.1.180" evidence="1 10"/>
<dbReference type="PIRSF" id="PIRSF006268">
    <property type="entry name" value="ApbE"/>
    <property type="match status" value="1"/>
</dbReference>
<evidence type="ECO:0000256" key="9">
    <source>
        <dbReference type="ARBA" id="ARBA00048540"/>
    </source>
</evidence>
<evidence type="ECO:0000256" key="2">
    <source>
        <dbReference type="ARBA" id="ARBA00016337"/>
    </source>
</evidence>
<feature type="binding site" evidence="11">
    <location>
        <position position="265"/>
    </location>
    <ligand>
        <name>Mg(2+)</name>
        <dbReference type="ChEBI" id="CHEBI:18420"/>
    </ligand>
</feature>
<dbReference type="SUPFAM" id="SSF143631">
    <property type="entry name" value="ApbE-like"/>
    <property type="match status" value="1"/>
</dbReference>
<comment type="similarity">
    <text evidence="10">Belongs to the ApbE family.</text>
</comment>
<gene>
    <name evidence="12" type="ORF">EIO64_03455</name>
</gene>
<keyword evidence="3 10" id="KW-0285">Flavoprotein</keyword>
<comment type="catalytic activity">
    <reaction evidence="9 10">
        <text>L-threonyl-[protein] + FAD = FMN-L-threonyl-[protein] + AMP + H(+)</text>
        <dbReference type="Rhea" id="RHEA:36847"/>
        <dbReference type="Rhea" id="RHEA-COMP:11060"/>
        <dbReference type="Rhea" id="RHEA-COMP:11061"/>
        <dbReference type="ChEBI" id="CHEBI:15378"/>
        <dbReference type="ChEBI" id="CHEBI:30013"/>
        <dbReference type="ChEBI" id="CHEBI:57692"/>
        <dbReference type="ChEBI" id="CHEBI:74257"/>
        <dbReference type="ChEBI" id="CHEBI:456215"/>
        <dbReference type="EC" id="2.7.1.180"/>
    </reaction>
</comment>
<evidence type="ECO:0000256" key="6">
    <source>
        <dbReference type="ARBA" id="ARBA00022827"/>
    </source>
</evidence>